<organism evidence="2 3">
    <name type="scientific">Canna indica</name>
    <name type="common">Indian-shot</name>
    <dbReference type="NCBI Taxonomy" id="4628"/>
    <lineage>
        <taxon>Eukaryota</taxon>
        <taxon>Viridiplantae</taxon>
        <taxon>Streptophyta</taxon>
        <taxon>Embryophyta</taxon>
        <taxon>Tracheophyta</taxon>
        <taxon>Spermatophyta</taxon>
        <taxon>Magnoliopsida</taxon>
        <taxon>Liliopsida</taxon>
        <taxon>Zingiberales</taxon>
        <taxon>Cannaceae</taxon>
        <taxon>Canna</taxon>
    </lineage>
</organism>
<keyword evidence="3" id="KW-1185">Reference proteome</keyword>
<accession>A0AAQ3JQ29</accession>
<feature type="region of interest" description="Disordered" evidence="1">
    <location>
        <begin position="119"/>
        <end position="153"/>
    </location>
</feature>
<evidence type="ECO:0000313" key="3">
    <source>
        <dbReference type="Proteomes" id="UP001327560"/>
    </source>
</evidence>
<name>A0AAQ3JQ29_9LILI</name>
<gene>
    <name evidence="2" type="ORF">Cni_G02652</name>
</gene>
<feature type="compositionally biased region" description="Polar residues" evidence="1">
    <location>
        <begin position="120"/>
        <end position="153"/>
    </location>
</feature>
<evidence type="ECO:0000313" key="2">
    <source>
        <dbReference type="EMBL" id="WOK93951.1"/>
    </source>
</evidence>
<protein>
    <submittedName>
        <fullName evidence="2">Uncharacterized protein</fullName>
    </submittedName>
</protein>
<dbReference type="EMBL" id="CP136890">
    <property type="protein sequence ID" value="WOK93951.1"/>
    <property type="molecule type" value="Genomic_DNA"/>
</dbReference>
<proteinExistence type="predicted"/>
<dbReference type="Proteomes" id="UP001327560">
    <property type="component" value="Chromosome 1"/>
</dbReference>
<reference evidence="2 3" key="1">
    <citation type="submission" date="2023-10" db="EMBL/GenBank/DDBJ databases">
        <title>Chromosome-scale genome assembly provides insights into flower coloration mechanisms of Canna indica.</title>
        <authorList>
            <person name="Li C."/>
        </authorList>
    </citation>
    <scope>NUCLEOTIDE SEQUENCE [LARGE SCALE GENOMIC DNA]</scope>
    <source>
        <tissue evidence="2">Flower</tissue>
    </source>
</reference>
<dbReference type="AlphaFoldDB" id="A0AAQ3JQ29"/>
<sequence>METKGIRKIKDVDLKITMEKAANFRLVWRKEAEDKKEISEGANYWGEKLYTDATWKGEDWAGCGYVLINREGKILMEGSGTEMASDPPYEAKALCCSENNDCTNAWPKLAKTSYDEAQDLNYQNHQTQPPSLVTTTASSQLPSRTQLLPSPSK</sequence>
<evidence type="ECO:0000256" key="1">
    <source>
        <dbReference type="SAM" id="MobiDB-lite"/>
    </source>
</evidence>